<dbReference type="NCBIfam" id="TIGR00711">
    <property type="entry name" value="efflux_EmrB"/>
    <property type="match status" value="1"/>
</dbReference>
<dbReference type="GO" id="GO:0022857">
    <property type="term" value="F:transmembrane transporter activity"/>
    <property type="evidence" value="ECO:0007669"/>
    <property type="project" value="InterPro"/>
</dbReference>
<evidence type="ECO:0000256" key="4">
    <source>
        <dbReference type="ARBA" id="ARBA00022692"/>
    </source>
</evidence>
<proteinExistence type="predicted"/>
<dbReference type="SUPFAM" id="SSF103473">
    <property type="entry name" value="MFS general substrate transporter"/>
    <property type="match status" value="1"/>
</dbReference>
<dbReference type="RefSeq" id="WP_282582977.1">
    <property type="nucleotide sequence ID" value="NZ_JAMOIM010000001.1"/>
</dbReference>
<comment type="subcellular location">
    <subcellularLocation>
        <location evidence="1">Cell membrane</location>
        <topology evidence="1">Multi-pass membrane protein</topology>
    </subcellularLocation>
</comment>
<comment type="caution">
    <text evidence="10">The sequence shown here is derived from an EMBL/GenBank/DDBJ whole genome shotgun (WGS) entry which is preliminary data.</text>
</comment>
<dbReference type="GO" id="GO:0005886">
    <property type="term" value="C:plasma membrane"/>
    <property type="evidence" value="ECO:0007669"/>
    <property type="project" value="UniProtKB-SubCell"/>
</dbReference>
<dbReference type="InterPro" id="IPR020846">
    <property type="entry name" value="MFS_dom"/>
</dbReference>
<dbReference type="Gene3D" id="1.20.1720.10">
    <property type="entry name" value="Multidrug resistance protein D"/>
    <property type="match status" value="1"/>
</dbReference>
<keyword evidence="4 8" id="KW-0812">Transmembrane</keyword>
<evidence type="ECO:0000256" key="8">
    <source>
        <dbReference type="SAM" id="Phobius"/>
    </source>
</evidence>
<protein>
    <submittedName>
        <fullName evidence="10">DHA2 family efflux MFS transporter permease subunit</fullName>
    </submittedName>
</protein>
<evidence type="ECO:0000313" key="11">
    <source>
        <dbReference type="Proteomes" id="UP001165667"/>
    </source>
</evidence>
<evidence type="ECO:0000256" key="7">
    <source>
        <dbReference type="SAM" id="MobiDB-lite"/>
    </source>
</evidence>
<evidence type="ECO:0000256" key="2">
    <source>
        <dbReference type="ARBA" id="ARBA00022448"/>
    </source>
</evidence>
<keyword evidence="2" id="KW-0813">Transport</keyword>
<dbReference type="PANTHER" id="PTHR23501">
    <property type="entry name" value="MAJOR FACILITATOR SUPERFAMILY"/>
    <property type="match status" value="1"/>
</dbReference>
<dbReference type="AlphaFoldDB" id="A0AA41YQE3"/>
<evidence type="ECO:0000256" key="1">
    <source>
        <dbReference type="ARBA" id="ARBA00004651"/>
    </source>
</evidence>
<evidence type="ECO:0000256" key="3">
    <source>
        <dbReference type="ARBA" id="ARBA00022475"/>
    </source>
</evidence>
<name>A0AA41YQE3_9HYPH</name>
<dbReference type="Proteomes" id="UP001165667">
    <property type="component" value="Unassembled WGS sequence"/>
</dbReference>
<evidence type="ECO:0000259" key="9">
    <source>
        <dbReference type="PROSITE" id="PS50850"/>
    </source>
</evidence>
<keyword evidence="3" id="KW-1003">Cell membrane</keyword>
<accession>A0AA41YQE3</accession>
<feature type="transmembrane region" description="Helical" evidence="8">
    <location>
        <begin position="94"/>
        <end position="113"/>
    </location>
</feature>
<dbReference type="Gene3D" id="1.20.1250.20">
    <property type="entry name" value="MFS general substrate transporter like domains"/>
    <property type="match status" value="1"/>
</dbReference>
<feature type="region of interest" description="Disordered" evidence="7">
    <location>
        <begin position="475"/>
        <end position="504"/>
    </location>
</feature>
<dbReference type="InterPro" id="IPR036259">
    <property type="entry name" value="MFS_trans_sf"/>
</dbReference>
<feature type="transmembrane region" description="Helical" evidence="8">
    <location>
        <begin position="119"/>
        <end position="140"/>
    </location>
</feature>
<evidence type="ECO:0000313" key="10">
    <source>
        <dbReference type="EMBL" id="MCW6506621.1"/>
    </source>
</evidence>
<feature type="transmembrane region" description="Helical" evidence="8">
    <location>
        <begin position="409"/>
        <end position="434"/>
    </location>
</feature>
<feature type="domain" description="Major facilitator superfamily (MFS) profile" evidence="9">
    <location>
        <begin position="28"/>
        <end position="472"/>
    </location>
</feature>
<dbReference type="Pfam" id="PF07690">
    <property type="entry name" value="MFS_1"/>
    <property type="match status" value="2"/>
</dbReference>
<keyword evidence="5 8" id="KW-1133">Transmembrane helix</keyword>
<sequence>MTMSSKVDHAAQPEVSLPALRSGRRPLVPLIVAAAFLMESIDSTVLNTSIPTIATDLRVMPLTLHMAITVYTLSLAVFIPMSGWLADRVGAKRLFCGALGLFMLGSALCGASQNLEGLLAARALQGFGGAMTTPVGRLILLRSFDKRDLAWAMSFMVTPVLIGPFLGPLLGGLITTYASWRWIFYLNLPVGAAAIAATLAFIAPDPEIPRRRFDLKGFLLVALAFACLQLSIENTTAPFLPGFMRLIVALLIPGAALLYVYGARNTAHPALDLTLLRSRTFRIGVLAGSLCRVGLNGQPFLLPLLFQLCYGLSALQSGSITFTAAIGSLITRPLMVPLLRRFGFRRLMLVTPILGAIVIAGCAGFTSTTPRPLLMAYLVLSSLVSSVQFNAQNMLIYAELPPDRLSASVSIAAVAQQISMGLGISLAATFLAVVGNPATGPVQRDFTLVFLLMAVIPLLSLPQFLRLRSEDGAEVSGWRADRKAKPSDAIPRFWPGRDRRRDPA</sequence>
<gene>
    <name evidence="10" type="ORF">M8523_01125</name>
</gene>
<feature type="transmembrane region" description="Helical" evidence="8">
    <location>
        <begin position="244"/>
        <end position="262"/>
    </location>
</feature>
<dbReference type="PROSITE" id="PS50850">
    <property type="entry name" value="MFS"/>
    <property type="match status" value="1"/>
</dbReference>
<organism evidence="10 11">
    <name type="scientific">Lichenifustis flavocetrariae</name>
    <dbReference type="NCBI Taxonomy" id="2949735"/>
    <lineage>
        <taxon>Bacteria</taxon>
        <taxon>Pseudomonadati</taxon>
        <taxon>Pseudomonadota</taxon>
        <taxon>Alphaproteobacteria</taxon>
        <taxon>Hyphomicrobiales</taxon>
        <taxon>Lichenihabitantaceae</taxon>
        <taxon>Lichenifustis</taxon>
    </lineage>
</organism>
<evidence type="ECO:0000256" key="6">
    <source>
        <dbReference type="ARBA" id="ARBA00023136"/>
    </source>
</evidence>
<dbReference type="PRINTS" id="PR01036">
    <property type="entry name" value="TCRTETB"/>
</dbReference>
<feature type="transmembrane region" description="Helical" evidence="8">
    <location>
        <begin position="215"/>
        <end position="232"/>
    </location>
</feature>
<feature type="transmembrane region" description="Helical" evidence="8">
    <location>
        <begin position="149"/>
        <end position="170"/>
    </location>
</feature>
<feature type="transmembrane region" description="Helical" evidence="8">
    <location>
        <begin position="182"/>
        <end position="203"/>
    </location>
</feature>
<feature type="transmembrane region" description="Helical" evidence="8">
    <location>
        <begin position="446"/>
        <end position="465"/>
    </location>
</feature>
<dbReference type="InterPro" id="IPR011701">
    <property type="entry name" value="MFS"/>
</dbReference>
<dbReference type="InterPro" id="IPR004638">
    <property type="entry name" value="EmrB-like"/>
</dbReference>
<feature type="transmembrane region" description="Helical" evidence="8">
    <location>
        <begin position="347"/>
        <end position="368"/>
    </location>
</feature>
<evidence type="ECO:0000256" key="5">
    <source>
        <dbReference type="ARBA" id="ARBA00022989"/>
    </source>
</evidence>
<dbReference type="EMBL" id="JAMOIM010000001">
    <property type="protein sequence ID" value="MCW6506621.1"/>
    <property type="molecule type" value="Genomic_DNA"/>
</dbReference>
<feature type="transmembrane region" description="Helical" evidence="8">
    <location>
        <begin position="283"/>
        <end position="302"/>
    </location>
</feature>
<feature type="compositionally biased region" description="Basic and acidic residues" evidence="7">
    <location>
        <begin position="495"/>
        <end position="504"/>
    </location>
</feature>
<keyword evidence="6 8" id="KW-0472">Membrane</keyword>
<keyword evidence="11" id="KW-1185">Reference proteome</keyword>
<feature type="transmembrane region" description="Helical" evidence="8">
    <location>
        <begin position="314"/>
        <end position="335"/>
    </location>
</feature>
<reference evidence="10" key="1">
    <citation type="submission" date="2022-05" db="EMBL/GenBank/DDBJ databases">
        <authorList>
            <person name="Pankratov T."/>
        </authorList>
    </citation>
    <scope>NUCLEOTIDE SEQUENCE</scope>
    <source>
        <strain evidence="10">BP6-180914</strain>
    </source>
</reference>
<dbReference type="PANTHER" id="PTHR23501:SF1">
    <property type="entry name" value="TRANSPORT PROTEIN HSRA-RELATED"/>
    <property type="match status" value="1"/>
</dbReference>
<feature type="transmembrane region" description="Helical" evidence="8">
    <location>
        <begin position="62"/>
        <end position="82"/>
    </location>
</feature>